<proteinExistence type="predicted"/>
<evidence type="ECO:0000313" key="2">
    <source>
        <dbReference type="EMBL" id="CAA9431248.1"/>
    </source>
</evidence>
<name>A0A6J4Q0J3_9ACTN</name>
<dbReference type="AlphaFoldDB" id="A0A6J4Q0J3"/>
<protein>
    <submittedName>
        <fullName evidence="2">Uncharacterized protein</fullName>
    </submittedName>
</protein>
<evidence type="ECO:0000256" key="1">
    <source>
        <dbReference type="SAM" id="Phobius"/>
    </source>
</evidence>
<keyword evidence="1" id="KW-0472">Membrane</keyword>
<accession>A0A6J4Q0J3</accession>
<feature type="transmembrane region" description="Helical" evidence="1">
    <location>
        <begin position="20"/>
        <end position="39"/>
    </location>
</feature>
<dbReference type="EMBL" id="CADCUV010000154">
    <property type="protein sequence ID" value="CAA9431248.1"/>
    <property type="molecule type" value="Genomic_DNA"/>
</dbReference>
<keyword evidence="1" id="KW-1133">Transmembrane helix</keyword>
<organism evidence="2">
    <name type="scientific">uncultured Rubrobacteraceae bacterium</name>
    <dbReference type="NCBI Taxonomy" id="349277"/>
    <lineage>
        <taxon>Bacteria</taxon>
        <taxon>Bacillati</taxon>
        <taxon>Actinomycetota</taxon>
        <taxon>Rubrobacteria</taxon>
        <taxon>Rubrobacterales</taxon>
        <taxon>Rubrobacteraceae</taxon>
        <taxon>environmental samples</taxon>
    </lineage>
</organism>
<keyword evidence="1" id="KW-0812">Transmembrane</keyword>
<reference evidence="2" key="1">
    <citation type="submission" date="2020-02" db="EMBL/GenBank/DDBJ databases">
        <authorList>
            <person name="Meier V. D."/>
        </authorList>
    </citation>
    <scope>NUCLEOTIDE SEQUENCE</scope>
    <source>
        <strain evidence="2">AVDCRST_MAG22</strain>
    </source>
</reference>
<gene>
    <name evidence="2" type="ORF">AVDCRST_MAG22-3313</name>
</gene>
<sequence>MSGLPDTTRAKPRRKTAAPWFTALTVSLVLGAVAVSIFFGGRDPEPGEEVYAGVEEIAAGTEEVPFPRSDAARFGAGTPAVRVYLRVKGVPVAERMVATVERTGRSSALSALFGGPGVRVDVGGEGRLSVSEDGASGVVSFVVRTADGGALPAGGYLVEVRFVGGEDGGAGRVAGRKYFEIGNPQD</sequence>